<protein>
    <submittedName>
        <fullName evidence="4">Hsp70-binding protein 1</fullName>
    </submittedName>
</protein>
<comment type="caution">
    <text evidence="4">The sequence shown here is derived from an EMBL/GenBank/DDBJ whole genome shotgun (WGS) entry which is preliminary data.</text>
</comment>
<gene>
    <name evidence="4" type="primary">Hspbp1_0</name>
    <name evidence="4" type="ORF">FJT64_009909</name>
</gene>
<organism evidence="4 5">
    <name type="scientific">Amphibalanus amphitrite</name>
    <name type="common">Striped barnacle</name>
    <name type="synonym">Balanus amphitrite</name>
    <dbReference type="NCBI Taxonomy" id="1232801"/>
    <lineage>
        <taxon>Eukaryota</taxon>
        <taxon>Metazoa</taxon>
        <taxon>Ecdysozoa</taxon>
        <taxon>Arthropoda</taxon>
        <taxon>Crustacea</taxon>
        <taxon>Multicrustacea</taxon>
        <taxon>Cirripedia</taxon>
        <taxon>Thoracica</taxon>
        <taxon>Thoracicalcarea</taxon>
        <taxon>Balanomorpha</taxon>
        <taxon>Balanoidea</taxon>
        <taxon>Balanidae</taxon>
        <taxon>Amphibalaninae</taxon>
        <taxon>Amphibalanus</taxon>
    </lineage>
</organism>
<keyword evidence="1" id="KW-0677">Repeat</keyword>
<dbReference type="InterPro" id="IPR016024">
    <property type="entry name" value="ARM-type_fold"/>
</dbReference>
<dbReference type="InterPro" id="IPR050693">
    <property type="entry name" value="Hsp70_NEF-Inhibitors"/>
</dbReference>
<name>A0A6A4VL32_AMPAM</name>
<evidence type="ECO:0000256" key="2">
    <source>
        <dbReference type="SAM" id="MobiDB-lite"/>
    </source>
</evidence>
<dbReference type="Proteomes" id="UP000440578">
    <property type="component" value="Unassembled WGS sequence"/>
</dbReference>
<dbReference type="GO" id="GO:0000774">
    <property type="term" value="F:adenyl-nucleotide exchange factor activity"/>
    <property type="evidence" value="ECO:0007669"/>
    <property type="project" value="TreeGrafter"/>
</dbReference>
<dbReference type="SUPFAM" id="SSF48371">
    <property type="entry name" value="ARM repeat"/>
    <property type="match status" value="1"/>
</dbReference>
<dbReference type="Pfam" id="PF08609">
    <property type="entry name" value="Fes1"/>
    <property type="match status" value="1"/>
</dbReference>
<dbReference type="GO" id="GO:0005783">
    <property type="term" value="C:endoplasmic reticulum"/>
    <property type="evidence" value="ECO:0007669"/>
    <property type="project" value="TreeGrafter"/>
</dbReference>
<dbReference type="InterPro" id="IPR013918">
    <property type="entry name" value="Nucleotide_exch_fac_Fes1"/>
</dbReference>
<feature type="domain" description="Nucleotide exchange factor Fes1" evidence="3">
    <location>
        <begin position="25"/>
        <end position="104"/>
    </location>
</feature>
<evidence type="ECO:0000313" key="5">
    <source>
        <dbReference type="Proteomes" id="UP000440578"/>
    </source>
</evidence>
<dbReference type="PANTHER" id="PTHR19316:SF18">
    <property type="entry name" value="HSP70-BINDING PROTEIN 1"/>
    <property type="match status" value="1"/>
</dbReference>
<dbReference type="EMBL" id="VIIS01001843">
    <property type="protein sequence ID" value="KAF0292030.1"/>
    <property type="molecule type" value="Genomic_DNA"/>
</dbReference>
<proteinExistence type="predicted"/>
<keyword evidence="5" id="KW-1185">Reference proteome</keyword>
<dbReference type="OrthoDB" id="10250458at2759"/>
<evidence type="ECO:0000259" key="3">
    <source>
        <dbReference type="Pfam" id="PF08609"/>
    </source>
</evidence>
<dbReference type="InterPro" id="IPR011989">
    <property type="entry name" value="ARM-like"/>
</dbReference>
<dbReference type="AlphaFoldDB" id="A0A6A4VL32"/>
<accession>A0A6A4VL32</accession>
<evidence type="ECO:0000313" key="4">
    <source>
        <dbReference type="EMBL" id="KAF0292030.1"/>
    </source>
</evidence>
<feature type="region of interest" description="Disordered" evidence="2">
    <location>
        <begin position="1"/>
        <end position="27"/>
    </location>
</feature>
<reference evidence="4 5" key="1">
    <citation type="submission" date="2019-07" db="EMBL/GenBank/DDBJ databases">
        <title>Draft genome assembly of a fouling barnacle, Amphibalanus amphitrite (Darwin, 1854): The first reference genome for Thecostraca.</title>
        <authorList>
            <person name="Kim W."/>
        </authorList>
    </citation>
    <scope>NUCLEOTIDE SEQUENCE [LARGE SCALE GENOMIC DNA]</scope>
    <source>
        <strain evidence="4">SNU_AA5</strain>
        <tissue evidence="4">Soma without cirri and trophi</tissue>
    </source>
</reference>
<sequence>MSSNQGAPADGSGSGDGRRDQVRDMQGLLRLSIQHGTAEPADPGAPMDDERRQFLAAAMHHASSAITDTLRTALAALAETDTERQLAALRVLRDHVDQVDVANDFEKMGGLAAVQPLLASADGEIRAEAAGVLGDMVQNNPQCQRAALAAGLLPQLLKVVQADPEPVPRVTALQAVSGLLRHYPPAQAVFCAQDGCTALVSAMQSGQPRLQTKAAFLLGTVCSESGELRRRALDVGLIEQVCGLLAAPHQSWHEHLLAALTVLAADGGRAAAECRRPELRLAQLLTVREQELKGLDEALEVLEHCRTLRQLCFSAEDEGER</sequence>
<evidence type="ECO:0000256" key="1">
    <source>
        <dbReference type="ARBA" id="ARBA00022737"/>
    </source>
</evidence>
<dbReference type="PANTHER" id="PTHR19316">
    <property type="entry name" value="PROTEIN FOLDING REGULATOR"/>
    <property type="match status" value="1"/>
</dbReference>
<dbReference type="Gene3D" id="1.25.10.10">
    <property type="entry name" value="Leucine-rich Repeat Variant"/>
    <property type="match status" value="1"/>
</dbReference>